<keyword evidence="3" id="KW-1185">Reference proteome</keyword>
<evidence type="ECO:0000313" key="2">
    <source>
        <dbReference type="EMBL" id="BBE19453.1"/>
    </source>
</evidence>
<dbReference type="GO" id="GO:0005829">
    <property type="term" value="C:cytosol"/>
    <property type="evidence" value="ECO:0007669"/>
    <property type="project" value="TreeGrafter"/>
</dbReference>
<dbReference type="RefSeq" id="WP_318347694.1">
    <property type="nucleotide sequence ID" value="NZ_AP018694.1"/>
</dbReference>
<dbReference type="CDD" id="cd02947">
    <property type="entry name" value="TRX_family"/>
    <property type="match status" value="1"/>
</dbReference>
<gene>
    <name evidence="2" type="ORF">AQPE_3638</name>
</gene>
<dbReference type="PROSITE" id="PS51257">
    <property type="entry name" value="PROKAR_LIPOPROTEIN"/>
    <property type="match status" value="1"/>
</dbReference>
<evidence type="ECO:0000259" key="1">
    <source>
        <dbReference type="PROSITE" id="PS51352"/>
    </source>
</evidence>
<proteinExistence type="predicted"/>
<dbReference type="SUPFAM" id="SSF52833">
    <property type="entry name" value="Thioredoxin-like"/>
    <property type="match status" value="1"/>
</dbReference>
<accession>A0A5K7SCZ5</accession>
<dbReference type="PANTHER" id="PTHR45663">
    <property type="entry name" value="GEO12009P1"/>
    <property type="match status" value="1"/>
</dbReference>
<feature type="domain" description="Thioredoxin" evidence="1">
    <location>
        <begin position="36"/>
        <end position="161"/>
    </location>
</feature>
<reference evidence="2" key="1">
    <citation type="journal article" date="2020" name="Int. J. Syst. Evol. Microbiol.">
        <title>Aquipluma nitroreducens gen. nov. sp. nov., a novel facultatively anaerobic bacterium isolated from a freshwater lake.</title>
        <authorList>
            <person name="Watanabe M."/>
            <person name="Kojima H."/>
            <person name="Fukui M."/>
        </authorList>
    </citation>
    <scope>NUCLEOTIDE SEQUENCE</scope>
    <source>
        <strain evidence="2">MeG22</strain>
    </source>
</reference>
<dbReference type="Proteomes" id="UP001193389">
    <property type="component" value="Chromosome"/>
</dbReference>
<evidence type="ECO:0000313" key="3">
    <source>
        <dbReference type="Proteomes" id="UP001193389"/>
    </source>
</evidence>
<dbReference type="InterPro" id="IPR013766">
    <property type="entry name" value="Thioredoxin_domain"/>
</dbReference>
<dbReference type="PRINTS" id="PR00421">
    <property type="entry name" value="THIOREDOXIN"/>
</dbReference>
<dbReference type="PROSITE" id="PS51352">
    <property type="entry name" value="THIOREDOXIN_2"/>
    <property type="match status" value="1"/>
</dbReference>
<dbReference type="InterPro" id="IPR036249">
    <property type="entry name" value="Thioredoxin-like_sf"/>
</dbReference>
<dbReference type="GO" id="GO:0045454">
    <property type="term" value="P:cell redox homeostasis"/>
    <property type="evidence" value="ECO:0007669"/>
    <property type="project" value="TreeGrafter"/>
</dbReference>
<protein>
    <submittedName>
        <fullName evidence="2">Thioredoxin</fullName>
    </submittedName>
</protein>
<dbReference type="PANTHER" id="PTHR45663:SF11">
    <property type="entry name" value="GEO12009P1"/>
    <property type="match status" value="1"/>
</dbReference>
<name>A0A5K7SCZ5_9BACT</name>
<dbReference type="Gene3D" id="3.40.30.10">
    <property type="entry name" value="Glutaredoxin"/>
    <property type="match status" value="1"/>
</dbReference>
<dbReference type="GO" id="GO:0015035">
    <property type="term" value="F:protein-disulfide reductase activity"/>
    <property type="evidence" value="ECO:0007669"/>
    <property type="project" value="TreeGrafter"/>
</dbReference>
<sequence length="167" mass="18734">MKHLFLTVAVVAIVFSACGNKKQEINKNTGITNSSIKTTETNSSEKLTKALFVEKVWDFTKSPNDWKYLGNKPAIIDFYADWCGPCKIASPILDEVGEEYAGKILVYKINTDQERELAQVFGITGIPAFLYIPANGKPVMMSGIGRSKEETKKMFIENIEKYLLVKK</sequence>
<dbReference type="Pfam" id="PF00085">
    <property type="entry name" value="Thioredoxin"/>
    <property type="match status" value="1"/>
</dbReference>
<dbReference type="KEGG" id="anf:AQPE_3638"/>
<dbReference type="EMBL" id="AP018694">
    <property type="protein sequence ID" value="BBE19453.1"/>
    <property type="molecule type" value="Genomic_DNA"/>
</dbReference>
<dbReference type="AlphaFoldDB" id="A0A5K7SCZ5"/>
<organism evidence="2 3">
    <name type="scientific">Aquipluma nitroreducens</name>
    <dbReference type="NCBI Taxonomy" id="2010828"/>
    <lineage>
        <taxon>Bacteria</taxon>
        <taxon>Pseudomonadati</taxon>
        <taxon>Bacteroidota</taxon>
        <taxon>Bacteroidia</taxon>
        <taxon>Marinilabiliales</taxon>
        <taxon>Prolixibacteraceae</taxon>
        <taxon>Aquipluma</taxon>
    </lineage>
</organism>